<feature type="domain" description="Gfo/Idh/MocA-like oxidoreductase C-terminal" evidence="5">
    <location>
        <begin position="148"/>
        <end position="359"/>
    </location>
</feature>
<feature type="compositionally biased region" description="Basic and acidic residues" evidence="3">
    <location>
        <begin position="361"/>
        <end position="376"/>
    </location>
</feature>
<evidence type="ECO:0000313" key="6">
    <source>
        <dbReference type="EMBL" id="RKP54548.1"/>
    </source>
</evidence>
<gene>
    <name evidence="6" type="ORF">D7S86_12765</name>
</gene>
<keyword evidence="7" id="KW-1185">Reference proteome</keyword>
<reference evidence="6 7" key="1">
    <citation type="submission" date="2018-10" db="EMBL/GenBank/DDBJ databases">
        <title>Robbsia sp. DHC34, isolated from soil.</title>
        <authorList>
            <person name="Gao Z.-H."/>
            <person name="Qiu L.-H."/>
        </authorList>
    </citation>
    <scope>NUCLEOTIDE SEQUENCE [LARGE SCALE GENOMIC DNA]</scope>
    <source>
        <strain evidence="6 7">DHC34</strain>
    </source>
</reference>
<dbReference type="GO" id="GO:0000166">
    <property type="term" value="F:nucleotide binding"/>
    <property type="evidence" value="ECO:0007669"/>
    <property type="project" value="InterPro"/>
</dbReference>
<name>A0A494XVE6_9BURK</name>
<dbReference type="InterPro" id="IPR000683">
    <property type="entry name" value="Gfo/Idh/MocA-like_OxRdtase_N"/>
</dbReference>
<dbReference type="SUPFAM" id="SSF51735">
    <property type="entry name" value="NAD(P)-binding Rossmann-fold domains"/>
    <property type="match status" value="1"/>
</dbReference>
<feature type="domain" description="Gfo/Idh/MocA-like oxidoreductase N-terminal" evidence="4">
    <location>
        <begin position="21"/>
        <end position="136"/>
    </location>
</feature>
<dbReference type="InterPro" id="IPR036291">
    <property type="entry name" value="NAD(P)-bd_dom_sf"/>
</dbReference>
<dbReference type="Pfam" id="PF01408">
    <property type="entry name" value="GFO_IDH_MocA"/>
    <property type="match status" value="1"/>
</dbReference>
<dbReference type="OrthoDB" id="9781031at2"/>
<dbReference type="GO" id="GO:0016491">
    <property type="term" value="F:oxidoreductase activity"/>
    <property type="evidence" value="ECO:0007669"/>
    <property type="project" value="UniProtKB-KW"/>
</dbReference>
<comment type="similarity">
    <text evidence="1">Belongs to the Gfo/Idh/MocA family.</text>
</comment>
<sequence length="376" mass="40818">MDSRFEGLRQRWPLPARPRPIAIVGAGAIVRDAHLPAYRLAGFEVVAIHDRDRAKARALADAHGIATVCDSLDELAATPDAVFDIAVVPEANADVLAHLPPGAAVLIQKPMGRSLAEARAIVEVCERRSLSAAVNFQLRFSPMMLALRDALERGLLGEVLDVEVRLACRTPWELWPFMSNLAQVEVPMHSIHYLDLIRSLFGEPRSALSRSVAHPDYPALRDARTSTILDFDAPIRCCLSLNHTYRFGPDGESATIRVEGTRGAAEVGLGLLLNYPNGEPETLRLVADAAARHAANASPSAWTAIPLEGRWFPHAFIGTMSNLQRFAAGEDPVLHTSVRDALRTMALVDACARSSAQGGVRPEHTGDLPSRSEQHA</sequence>
<dbReference type="Gene3D" id="3.30.360.10">
    <property type="entry name" value="Dihydrodipicolinate Reductase, domain 2"/>
    <property type="match status" value="1"/>
</dbReference>
<evidence type="ECO:0000256" key="3">
    <source>
        <dbReference type="SAM" id="MobiDB-lite"/>
    </source>
</evidence>
<feature type="region of interest" description="Disordered" evidence="3">
    <location>
        <begin position="353"/>
        <end position="376"/>
    </location>
</feature>
<dbReference type="PANTHER" id="PTHR43708:SF5">
    <property type="entry name" value="CONSERVED EXPRESSED OXIDOREDUCTASE (EUROFUNG)-RELATED"/>
    <property type="match status" value="1"/>
</dbReference>
<dbReference type="Gene3D" id="3.40.50.720">
    <property type="entry name" value="NAD(P)-binding Rossmann-like Domain"/>
    <property type="match status" value="1"/>
</dbReference>
<evidence type="ECO:0000313" key="7">
    <source>
        <dbReference type="Proteomes" id="UP000270342"/>
    </source>
</evidence>
<evidence type="ECO:0000256" key="1">
    <source>
        <dbReference type="ARBA" id="ARBA00010928"/>
    </source>
</evidence>
<keyword evidence="2" id="KW-0560">Oxidoreductase</keyword>
<protein>
    <submittedName>
        <fullName evidence="6">Gfo/Idh/MocA family oxidoreductase</fullName>
    </submittedName>
</protein>
<dbReference type="PANTHER" id="PTHR43708">
    <property type="entry name" value="CONSERVED EXPRESSED OXIDOREDUCTASE (EUROFUNG)"/>
    <property type="match status" value="1"/>
</dbReference>
<dbReference type="RefSeq" id="WP_121087029.1">
    <property type="nucleotide sequence ID" value="NZ_RBZU01000005.1"/>
</dbReference>
<dbReference type="SUPFAM" id="SSF55347">
    <property type="entry name" value="Glyceraldehyde-3-phosphate dehydrogenase-like, C-terminal domain"/>
    <property type="match status" value="1"/>
</dbReference>
<dbReference type="InterPro" id="IPR051317">
    <property type="entry name" value="Gfo/Idh/MocA_oxidoreduct"/>
</dbReference>
<organism evidence="6 7">
    <name type="scientific">Pararobbsia silviterrae</name>
    <dbReference type="NCBI Taxonomy" id="1792498"/>
    <lineage>
        <taxon>Bacteria</taxon>
        <taxon>Pseudomonadati</taxon>
        <taxon>Pseudomonadota</taxon>
        <taxon>Betaproteobacteria</taxon>
        <taxon>Burkholderiales</taxon>
        <taxon>Burkholderiaceae</taxon>
        <taxon>Pararobbsia</taxon>
    </lineage>
</organism>
<dbReference type="AlphaFoldDB" id="A0A494XVE6"/>
<comment type="caution">
    <text evidence="6">The sequence shown here is derived from an EMBL/GenBank/DDBJ whole genome shotgun (WGS) entry which is preliminary data.</text>
</comment>
<evidence type="ECO:0000259" key="5">
    <source>
        <dbReference type="Pfam" id="PF02894"/>
    </source>
</evidence>
<evidence type="ECO:0000256" key="2">
    <source>
        <dbReference type="ARBA" id="ARBA00023002"/>
    </source>
</evidence>
<proteinExistence type="inferred from homology"/>
<dbReference type="Pfam" id="PF02894">
    <property type="entry name" value="GFO_IDH_MocA_C"/>
    <property type="match status" value="1"/>
</dbReference>
<accession>A0A494XVE6</accession>
<dbReference type="InterPro" id="IPR004104">
    <property type="entry name" value="Gfo/Idh/MocA-like_OxRdtase_C"/>
</dbReference>
<evidence type="ECO:0000259" key="4">
    <source>
        <dbReference type="Pfam" id="PF01408"/>
    </source>
</evidence>
<dbReference type="Proteomes" id="UP000270342">
    <property type="component" value="Unassembled WGS sequence"/>
</dbReference>
<dbReference type="EMBL" id="RBZU01000005">
    <property type="protein sequence ID" value="RKP54548.1"/>
    <property type="molecule type" value="Genomic_DNA"/>
</dbReference>